<feature type="compositionally biased region" description="Low complexity" evidence="17">
    <location>
        <begin position="780"/>
        <end position="791"/>
    </location>
</feature>
<dbReference type="PRINTS" id="PR01415">
    <property type="entry name" value="ANKYRIN"/>
</dbReference>
<keyword evidence="20" id="KW-1185">Reference proteome</keyword>
<evidence type="ECO:0000256" key="14">
    <source>
        <dbReference type="ARBA" id="ARBA00030801"/>
    </source>
</evidence>
<accession>A0A5C6NX25</accession>
<feature type="compositionally biased region" description="Polar residues" evidence="17">
    <location>
        <begin position="907"/>
        <end position="917"/>
    </location>
</feature>
<dbReference type="SMART" id="SM00028">
    <property type="entry name" value="TPR"/>
    <property type="match status" value="7"/>
</dbReference>
<dbReference type="InterPro" id="IPR036770">
    <property type="entry name" value="Ankyrin_rpt-contain_sf"/>
</dbReference>
<dbReference type="SUPFAM" id="SSF48452">
    <property type="entry name" value="TPR-like"/>
    <property type="match status" value="3"/>
</dbReference>
<sequence>MSSTREIKQLQKAKSKAQNCSNLKEEANICNQLGELFSKSGDYEAAISEHRQELVLSEALNDVIGRAVANRKIGECYAEMGNFKAALKHQRCHLDLARSVRDHAEEQRALATIGRTYLFRYESDQSRSSLEQAEDAFRKSLAIVDDCLEATMSVREISEMKARLFLNLGLVCDHLGEPKRCSEFIRRSVFIAEKSQLLEDLFRANFNLGNIFYRNGQKSNAVRCLEQAKECARKMKDKFGESECFHCIGKVQLSLGDFVAARRSLKKALLLGSQQTVDRQSVKKAFKYADRGCKLEEEFGDDQATGLSSHQAVGLAEQLGDLYCKVGCYSKALDAYQAQLKGAEALGKPARELAVIHVSLAATYTDLMQHSRAVDHYKRELALRQGSPAEECSTWLNVAAAQEEGGFPFEDVHSSFSKASNCAQKSGQARLQKRALRNWLAFQRRRGPSVSGDTEAKLQELCAAEGWNPDGSDGEDDEEEMDNSEPLDDSDVILSESDDDLEGYDKMVTGRRKTGRWNKRNEKGETSLHRACIDGNLKQVQYLVEQGHPVNPRDYCGWTPLHEASNHGHYDIVAVLLDHGANINDTGGPLCEGVTPLHDALSCGNFKVAQILVERGASVTLRNSKGYTALDTLHQWQRTYRRELDQEARQACITTESLLRKALAGGVSAAPAPVTPFDALQDSQLFDAENSEPLSASGGDGTSSQARLQNMSEVVPAPASPKRWQNNGSTQRHRPRGTESAVLYGDSSSSDSSDSGRSVSPLRPVRPRKSFSATSQKELPPNADASSAPSSVRENTREPSVASVFAREEYQSAIRSLGSAKTRLQGPTQPQFSSTPSLSSNNTSALVPEDEYVADDWLEDDLEEIQPKKKRRIRMDQNEMRGEDLVSSSAARSQNRSIHSDFVPRGTSLSSRGLSVQKNNSVKPHQVKMTQIPGMVRLGRREVSRPQSPIFTEVDVMRPNATSPQIRAQPPAVPSCLAPPIRVRVRVQEDVFLIPVPQSEADSCTVSWLCEQASQRYYQKCGLLPRLSLQKEGALLSPQDLLLTVLHTNEEVLAEVCSWDLPPLPERYKKACQSLAVDENKQVTRLCEVHGSSSVSACGLSLGPSSLRPLLRALKLQSSLTELRLSGNRLDDELLPELVSTTVTMPRLQVLDISACCITAEGLEKAVGALQGQSQSAFPCLEELNLSMNPLGDGVSEALSCLLSGCPVLVKLSLQACQLTARFLQQHRLLLASALAGRGLLRSVSLSHNALGSTGFELVLKTLPLHSLTHLDLSAVCQGFVDFLPLQHLTSALSQDKCSLTHLSLAANGLTDANVATLARCLPSCPTLVSLNISGNPQVTSAGLQNILTHLKEASRPLTLLNLEGCQVSGPWDTGALDGLSELVQDLRLCSQALNKLDRQALKQSWNGSTHNIPPAVPLCLAPPIRVRVRVQEDVFLIPVPQSEADSCTVSWLCEQASQRYYQKCGLLPRLSLQKEGALLSPQDLLLTVLHTNEEVLAEVCSWDLPPLPERYKKACQSLAVDENKQVTRLCEVHGSSSVSACGLSLGPSSLRPLLRALKLQSSLTELRLSGNRLDDELLPELVSTTVTMPRLQVLDISACCITAEGLEKAVGALQGQSQSAFPCLEELNLSMNPLGDGVSEALSCLLSGCPVLVKLSLQACQLTARFLQQHRLLLASALAGRGLLRSVSLSHNALGSTGFELVLKTLPLHSLTHLDLSAVCQGFVDFLPLQHLTSALSQDKCSLTHLSLAANGLTDANVATLARCLPSCPTLVSLNISGNPQVTSAGLQNILTHLKEASRPLTLLNLEGCQVSGPWDTGALDGLSELVQDLRLCSQALNKLDRQALKQSWNGSTHNPPAVPSCLAPPIRVRVRVQEDVFLIPVPQSEADSCTVSWLCEQASQRYYQKCGLLPRLSLQKEGALLSPQDLLLTVLHTNEEVLAEVCSWDLPPLPERYKKACQSLAVDENKQVTRLCEVHGSSSVSACGLSLGPSSLRPLLRALKLQSSLTELRLSGNRLDDELLPELVSTTVTMPRLQVLDISACCITAEGLEKAVGALQGQSQSAFPCLEELNLSMNPLGDGVSEALSCLLSGCPVLVKLSLQACQLTARFLQQHRLLLASALAGRGLLRSVSLSHNALGSTGFELVLKTLPLHSLTHLDLSAVCQGVVDFLPLQHLTSALSQDKCSLTHLSLAANGLTDANVATLARCLPSCPTLVSLNISGNPQVTSAGLQNILTHLKEASRPLTLLNLEGCQVSGPWDTGALDGLSELVQDLRLCSQALNKLDRQALKQSWNGSTHNPPAVPSCLAPPIRVRVRVQEDVFLIPVPQSEADSCTVSWLCEQASQRYYQKCGLLPRLSLQKEGALLSLQDLLLTVLHTNEEVLAEVCSWDLPPLPERYKKACQSLAVDENKQVTRLCEVHGSSSVSACGLSLGPSSLRPLLRALKLQSSLTELRLSGNRLDDELLPELVSTTVTMPRLQVLDISACCITAEGLEKAVGALQGQSQSAFPCLEELNLSMNPLGDGVSEALSCLLSGCPVLVKLSLQACQLTARFLQQHRLLLASALAGRGLLRSVSLSHNALGSTGFELVLKTLPLHSLTHLDLSADKCSLTHLSLAANRLTDANVATLARCLPSCPTLVSLNISGNPQVTSAGLQNILTHLKEASRPLTLLNLEGCQVSGPWDTGALDGLSELVQDLRLCSQALNKLDRQALKQSWNGSTHNPPAVPSCLALPIRVRVRVQEDVFLIPVPQSEADSCTVSWLCEQASQRYYQKCGLLPRLSLQKEGALLSLQDLLLTVLHTNEEVSTVLNKLDRQALKQSWNGSTHNVVDQNSKWLLSAAAPS</sequence>
<dbReference type="Pfam" id="PF24758">
    <property type="entry name" value="LRR_At5g56370"/>
    <property type="match status" value="3"/>
</dbReference>
<evidence type="ECO:0000256" key="9">
    <source>
        <dbReference type="ARBA" id="ARBA00022803"/>
    </source>
</evidence>
<feature type="compositionally biased region" description="Low complexity" evidence="17">
    <location>
        <begin position="825"/>
        <end position="844"/>
    </location>
</feature>
<evidence type="ECO:0000256" key="4">
    <source>
        <dbReference type="ARBA" id="ARBA00017829"/>
    </source>
</evidence>
<dbReference type="GO" id="GO:0006325">
    <property type="term" value="P:chromatin organization"/>
    <property type="evidence" value="ECO:0007669"/>
    <property type="project" value="UniProtKB-KW"/>
</dbReference>
<dbReference type="SMART" id="SM00364">
    <property type="entry name" value="LRR_BAC"/>
    <property type="match status" value="4"/>
</dbReference>
<evidence type="ECO:0000256" key="16">
    <source>
        <dbReference type="PROSITE-ProRule" id="PRU00023"/>
    </source>
</evidence>
<dbReference type="PROSITE" id="PS50297">
    <property type="entry name" value="ANK_REP_REGION"/>
    <property type="match status" value="3"/>
</dbReference>
<dbReference type="PANTHER" id="PTHR46358">
    <property type="entry name" value="TONSOKU-LIKE PROTEIN"/>
    <property type="match status" value="1"/>
</dbReference>
<feature type="region of interest" description="Disordered" evidence="17">
    <location>
        <begin position="819"/>
        <end position="845"/>
    </location>
</feature>
<evidence type="ECO:0000256" key="17">
    <source>
        <dbReference type="SAM" id="MobiDB-lite"/>
    </source>
</evidence>
<evidence type="ECO:0000313" key="19">
    <source>
        <dbReference type="EMBL" id="TWW72022.1"/>
    </source>
</evidence>
<reference evidence="19 20" key="1">
    <citation type="submission" date="2019-04" db="EMBL/GenBank/DDBJ databases">
        <title>Chromosome genome assembly for Takifugu flavidus.</title>
        <authorList>
            <person name="Xiao S."/>
        </authorList>
    </citation>
    <scope>NUCLEOTIDE SEQUENCE [LARGE SCALE GENOMIC DNA]</scope>
    <source>
        <strain evidence="19">HTHZ2018</strain>
        <tissue evidence="19">Muscle</tissue>
    </source>
</reference>
<protein>
    <recommendedName>
        <fullName evidence="4">Tonsoku-like protein</fullName>
    </recommendedName>
    <alternativeName>
        <fullName evidence="15">NF-kappa-B inhibitor-like protein 2</fullName>
    </alternativeName>
    <alternativeName>
        <fullName evidence="14">Nuclear factor of kappa light polypeptide gene enhancer in B-cells inhibitor-like 2</fullName>
    </alternativeName>
</protein>
<evidence type="ECO:0000256" key="12">
    <source>
        <dbReference type="ARBA" id="ARBA00023204"/>
    </source>
</evidence>
<organism evidence="19 20">
    <name type="scientific">Takifugu flavidus</name>
    <name type="common">sansaifugu</name>
    <dbReference type="NCBI Taxonomy" id="433684"/>
    <lineage>
        <taxon>Eukaryota</taxon>
        <taxon>Metazoa</taxon>
        <taxon>Chordata</taxon>
        <taxon>Craniata</taxon>
        <taxon>Vertebrata</taxon>
        <taxon>Euteleostomi</taxon>
        <taxon>Actinopterygii</taxon>
        <taxon>Neopterygii</taxon>
        <taxon>Teleostei</taxon>
        <taxon>Neoteleostei</taxon>
        <taxon>Acanthomorphata</taxon>
        <taxon>Eupercaria</taxon>
        <taxon>Tetraodontiformes</taxon>
        <taxon>Tetradontoidea</taxon>
        <taxon>Tetraodontidae</taxon>
        <taxon>Takifugu</taxon>
    </lineage>
</organism>
<keyword evidence="8" id="KW-0227">DNA damage</keyword>
<feature type="region of interest" description="Disordered" evidence="17">
    <location>
        <begin position="463"/>
        <end position="501"/>
    </location>
</feature>
<evidence type="ECO:0000256" key="10">
    <source>
        <dbReference type="ARBA" id="ARBA00022853"/>
    </source>
</evidence>
<feature type="compositionally biased region" description="Acidic residues" evidence="17">
    <location>
        <begin position="472"/>
        <end position="501"/>
    </location>
</feature>
<dbReference type="PROSITE" id="PS50088">
    <property type="entry name" value="ANK_REPEAT"/>
    <property type="match status" value="3"/>
</dbReference>
<proteinExistence type="inferred from homology"/>
<evidence type="ECO:0000313" key="20">
    <source>
        <dbReference type="Proteomes" id="UP000324091"/>
    </source>
</evidence>
<dbReference type="InterPro" id="IPR019734">
    <property type="entry name" value="TPR_rpt"/>
</dbReference>
<dbReference type="EMBL" id="RHFK02000008">
    <property type="protein sequence ID" value="TWW72022.1"/>
    <property type="molecule type" value="Genomic_DNA"/>
</dbReference>
<dbReference type="Pfam" id="PF12796">
    <property type="entry name" value="Ank_2"/>
    <property type="match status" value="1"/>
</dbReference>
<keyword evidence="7" id="KW-0677">Repeat</keyword>
<dbReference type="GO" id="GO:0000724">
    <property type="term" value="P:double-strand break repair via homologous recombination"/>
    <property type="evidence" value="ECO:0007669"/>
    <property type="project" value="TreeGrafter"/>
</dbReference>
<feature type="repeat" description="ANK" evidence="16">
    <location>
        <begin position="556"/>
        <end position="588"/>
    </location>
</feature>
<dbReference type="SUPFAM" id="SSF48403">
    <property type="entry name" value="Ankyrin repeat"/>
    <property type="match status" value="1"/>
</dbReference>
<dbReference type="InterPro" id="IPR001611">
    <property type="entry name" value="Leu-rich_rpt"/>
</dbReference>
<comment type="caution">
    <text evidence="19">The sequence shown here is derived from an EMBL/GenBank/DDBJ whole genome shotgun (WGS) entry which is preliminary data.</text>
</comment>
<dbReference type="PANTHER" id="PTHR46358:SF1">
    <property type="entry name" value="TONSOKU-LIKE PROTEIN"/>
    <property type="match status" value="1"/>
</dbReference>
<comment type="similarity">
    <text evidence="3">Belongs to the Tonsoku family.</text>
</comment>
<dbReference type="Gene3D" id="1.25.40.20">
    <property type="entry name" value="Ankyrin repeat-containing domain"/>
    <property type="match status" value="1"/>
</dbReference>
<dbReference type="SUPFAM" id="SSF52047">
    <property type="entry name" value="RNI-like"/>
    <property type="match status" value="4"/>
</dbReference>
<evidence type="ECO:0000256" key="6">
    <source>
        <dbReference type="ARBA" id="ARBA00022614"/>
    </source>
</evidence>
<dbReference type="Pfam" id="PF13181">
    <property type="entry name" value="TPR_8"/>
    <property type="match status" value="1"/>
</dbReference>
<dbReference type="Gene3D" id="1.25.40.10">
    <property type="entry name" value="Tetratricopeptide repeat domain"/>
    <property type="match status" value="2"/>
</dbReference>
<evidence type="ECO:0000256" key="13">
    <source>
        <dbReference type="ARBA" id="ARBA00023242"/>
    </source>
</evidence>
<dbReference type="Proteomes" id="UP000324091">
    <property type="component" value="Chromosome 16"/>
</dbReference>
<evidence type="ECO:0000256" key="11">
    <source>
        <dbReference type="ARBA" id="ARBA00023043"/>
    </source>
</evidence>
<feature type="compositionally biased region" description="Low complexity" evidence="17">
    <location>
        <begin position="746"/>
        <end position="763"/>
    </location>
</feature>
<feature type="region of interest" description="Disordered" evidence="17">
    <location>
        <begin position="880"/>
        <end position="917"/>
    </location>
</feature>
<gene>
    <name evidence="19" type="ORF">D4764_16G0005190</name>
</gene>
<dbReference type="InterPro" id="IPR006553">
    <property type="entry name" value="Leu-rich_rpt_Cys-con_subtyp"/>
</dbReference>
<comment type="subcellular location">
    <subcellularLocation>
        <location evidence="2">Chromosome</location>
    </subcellularLocation>
    <subcellularLocation>
        <location evidence="1">Nucleus</location>
    </subcellularLocation>
</comment>
<feature type="domain" description="F-box/LRR-repeat protein 15/At3g58940/PEG3-like LRR" evidence="18">
    <location>
        <begin position="1117"/>
        <end position="1233"/>
    </location>
</feature>
<dbReference type="InterPro" id="IPR055411">
    <property type="entry name" value="LRR_FXL15/At3g58940/PEG3-like"/>
</dbReference>
<evidence type="ECO:0000256" key="3">
    <source>
        <dbReference type="ARBA" id="ARBA00010999"/>
    </source>
</evidence>
<dbReference type="GO" id="GO:0031297">
    <property type="term" value="P:replication fork processing"/>
    <property type="evidence" value="ECO:0007669"/>
    <property type="project" value="TreeGrafter"/>
</dbReference>
<evidence type="ECO:0000259" key="18">
    <source>
        <dbReference type="Pfam" id="PF24758"/>
    </source>
</evidence>
<feature type="domain" description="F-box/LRR-repeat protein 15/At3g58940/PEG3-like LRR" evidence="18">
    <location>
        <begin position="1561"/>
        <end position="1677"/>
    </location>
</feature>
<dbReference type="GO" id="GO:0043596">
    <property type="term" value="C:nuclear replication fork"/>
    <property type="evidence" value="ECO:0007669"/>
    <property type="project" value="TreeGrafter"/>
</dbReference>
<dbReference type="SMART" id="SM00248">
    <property type="entry name" value="ANK"/>
    <property type="match status" value="3"/>
</dbReference>
<dbReference type="InterPro" id="IPR011990">
    <property type="entry name" value="TPR-like_helical_dom_sf"/>
</dbReference>
<feature type="domain" description="F-box/LRR-repeat protein 15/At3g58940/PEG3-like LRR" evidence="18">
    <location>
        <begin position="2004"/>
        <end position="2120"/>
    </location>
</feature>
<feature type="repeat" description="ANK" evidence="16">
    <location>
        <begin position="523"/>
        <end position="555"/>
    </location>
</feature>
<dbReference type="SMART" id="SM00367">
    <property type="entry name" value="LRR_CC"/>
    <property type="match status" value="8"/>
</dbReference>
<evidence type="ECO:0000256" key="7">
    <source>
        <dbReference type="ARBA" id="ARBA00022737"/>
    </source>
</evidence>
<keyword evidence="12" id="KW-0234">DNA repair</keyword>
<dbReference type="Pfam" id="PF13424">
    <property type="entry name" value="TPR_12"/>
    <property type="match status" value="1"/>
</dbReference>
<evidence type="ECO:0000256" key="1">
    <source>
        <dbReference type="ARBA" id="ARBA00004123"/>
    </source>
</evidence>
<keyword evidence="13" id="KW-0539">Nucleus</keyword>
<name>A0A5C6NX25_9TELE</name>
<feature type="repeat" description="ANK" evidence="16">
    <location>
        <begin position="592"/>
        <end position="624"/>
    </location>
</feature>
<dbReference type="Gene3D" id="3.80.10.10">
    <property type="entry name" value="Ribonuclease Inhibitor"/>
    <property type="match status" value="8"/>
</dbReference>
<keyword evidence="6" id="KW-0433">Leucine-rich repeat</keyword>
<dbReference type="SMART" id="SM00368">
    <property type="entry name" value="LRR_RI"/>
    <property type="match status" value="16"/>
</dbReference>
<dbReference type="Pfam" id="PF13176">
    <property type="entry name" value="TPR_7"/>
    <property type="match status" value="1"/>
</dbReference>
<keyword evidence="5" id="KW-0158">Chromosome</keyword>
<keyword evidence="11 16" id="KW-0040">ANK repeat</keyword>
<evidence type="ECO:0000256" key="8">
    <source>
        <dbReference type="ARBA" id="ARBA00022763"/>
    </source>
</evidence>
<keyword evidence="9" id="KW-0802">TPR repeat</keyword>
<evidence type="ECO:0000256" key="2">
    <source>
        <dbReference type="ARBA" id="ARBA00004286"/>
    </source>
</evidence>
<dbReference type="InterPro" id="IPR032675">
    <property type="entry name" value="LRR_dom_sf"/>
</dbReference>
<keyword evidence="10" id="KW-0156">Chromatin regulator</keyword>
<dbReference type="Pfam" id="PF13516">
    <property type="entry name" value="LRR_6"/>
    <property type="match status" value="5"/>
</dbReference>
<feature type="region of interest" description="Disordered" evidence="17">
    <location>
        <begin position="714"/>
        <end position="804"/>
    </location>
</feature>
<dbReference type="InterPro" id="IPR002110">
    <property type="entry name" value="Ankyrin_rpt"/>
</dbReference>
<evidence type="ECO:0000256" key="15">
    <source>
        <dbReference type="ARBA" id="ARBA00033240"/>
    </source>
</evidence>
<evidence type="ECO:0000256" key="5">
    <source>
        <dbReference type="ARBA" id="ARBA00022454"/>
    </source>
</evidence>
<dbReference type="InterPro" id="IPR052311">
    <property type="entry name" value="MMS22L-TONSL_complex_comp"/>
</dbReference>
<feature type="compositionally biased region" description="Polar residues" evidence="17">
    <location>
        <begin position="886"/>
        <end position="897"/>
    </location>
</feature>